<dbReference type="RefSeq" id="XP_018997493.1">
    <property type="nucleotide sequence ID" value="XM_019135066.1"/>
</dbReference>
<keyword evidence="2 4" id="KW-0689">Ribosomal protein</keyword>
<dbReference type="OrthoDB" id="10254627at2759"/>
<evidence type="ECO:0000256" key="2">
    <source>
        <dbReference type="ARBA" id="ARBA00022980"/>
    </source>
</evidence>
<dbReference type="InterPro" id="IPR020568">
    <property type="entry name" value="Ribosomal_Su5_D2-typ_SF"/>
</dbReference>
<reference evidence="6 7" key="1">
    <citation type="submission" date="2016-06" db="EMBL/GenBank/DDBJ databases">
        <title>Evolution of pathogenesis and genome organization in the Tremellales.</title>
        <authorList>
            <person name="Cuomo C."/>
            <person name="Litvintseva A."/>
            <person name="Heitman J."/>
            <person name="Chen Y."/>
            <person name="Sun S."/>
            <person name="Springer D."/>
            <person name="Dromer F."/>
            <person name="Young S."/>
            <person name="Zeng Q."/>
            <person name="Chapman S."/>
            <person name="Gujja S."/>
            <person name="Saif S."/>
            <person name="Birren B."/>
        </authorList>
    </citation>
    <scope>NUCLEOTIDE SEQUENCE [LARGE SCALE GENOMIC DNA]</scope>
    <source>
        <strain evidence="6 7">CBS 6039</strain>
    </source>
</reference>
<dbReference type="FunFam" id="3.30.230.10:FF:000114">
    <property type="entry name" value="Unplaced genomic scaffold supercont1.201, whole genome shotgun sequence"/>
    <property type="match status" value="1"/>
</dbReference>
<gene>
    <name evidence="6" type="ORF">L202_01628</name>
</gene>
<dbReference type="GO" id="GO:0005763">
    <property type="term" value="C:mitochondrial small ribosomal subunit"/>
    <property type="evidence" value="ECO:0007669"/>
    <property type="project" value="TreeGrafter"/>
</dbReference>
<dbReference type="InterPro" id="IPR020574">
    <property type="entry name" value="Ribosomal_uS9_CS"/>
</dbReference>
<dbReference type="PANTHER" id="PTHR21569:SF1">
    <property type="entry name" value="SMALL RIBOSOMAL SUBUNIT PROTEIN US9M"/>
    <property type="match status" value="1"/>
</dbReference>
<dbReference type="GO" id="GO:0006412">
    <property type="term" value="P:translation"/>
    <property type="evidence" value="ECO:0007669"/>
    <property type="project" value="InterPro"/>
</dbReference>
<evidence type="ECO:0000256" key="3">
    <source>
        <dbReference type="ARBA" id="ARBA00023274"/>
    </source>
</evidence>
<evidence type="ECO:0008006" key="8">
    <source>
        <dbReference type="Google" id="ProtNLM"/>
    </source>
</evidence>
<feature type="compositionally biased region" description="Polar residues" evidence="5">
    <location>
        <begin position="1"/>
        <end position="28"/>
    </location>
</feature>
<comment type="similarity">
    <text evidence="1 4">Belongs to the universal ribosomal protein uS9 family.</text>
</comment>
<dbReference type="GO" id="GO:0003723">
    <property type="term" value="F:RNA binding"/>
    <property type="evidence" value="ECO:0007669"/>
    <property type="project" value="TreeGrafter"/>
</dbReference>
<evidence type="ECO:0000313" key="6">
    <source>
        <dbReference type="EMBL" id="ODN83493.1"/>
    </source>
</evidence>
<feature type="region of interest" description="Disordered" evidence="5">
    <location>
        <begin position="1"/>
        <end position="53"/>
    </location>
</feature>
<comment type="caution">
    <text evidence="6">The sequence shown here is derived from an EMBL/GenBank/DDBJ whole genome shotgun (WGS) entry which is preliminary data.</text>
</comment>
<dbReference type="EMBL" id="AWGJ01000002">
    <property type="protein sequence ID" value="ODN83493.1"/>
    <property type="molecule type" value="Genomic_DNA"/>
</dbReference>
<dbReference type="PROSITE" id="PS00360">
    <property type="entry name" value="RIBOSOMAL_S9"/>
    <property type="match status" value="1"/>
</dbReference>
<dbReference type="Proteomes" id="UP000094065">
    <property type="component" value="Unassembled WGS sequence"/>
</dbReference>
<dbReference type="SUPFAM" id="SSF54211">
    <property type="entry name" value="Ribosomal protein S5 domain 2-like"/>
    <property type="match status" value="1"/>
</dbReference>
<dbReference type="STRING" id="1295533.A0A1E3I496"/>
<dbReference type="PANTHER" id="PTHR21569">
    <property type="entry name" value="RIBOSOMAL PROTEIN S9"/>
    <property type="match status" value="1"/>
</dbReference>
<dbReference type="AlphaFoldDB" id="A0A1E3I496"/>
<dbReference type="Gene3D" id="3.30.230.10">
    <property type="match status" value="1"/>
</dbReference>
<proteinExistence type="inferred from homology"/>
<dbReference type="InterPro" id="IPR000754">
    <property type="entry name" value="Ribosomal_uS9"/>
</dbReference>
<evidence type="ECO:0000256" key="4">
    <source>
        <dbReference type="RuleBase" id="RU003815"/>
    </source>
</evidence>
<name>A0A1E3I496_9TREE</name>
<dbReference type="GeneID" id="30152937"/>
<dbReference type="Pfam" id="PF00380">
    <property type="entry name" value="Ribosomal_S9"/>
    <property type="match status" value="1"/>
</dbReference>
<keyword evidence="3 4" id="KW-0687">Ribonucleoprotein</keyword>
<dbReference type="InterPro" id="IPR014721">
    <property type="entry name" value="Ribsml_uS5_D2-typ_fold_subgr"/>
</dbReference>
<evidence type="ECO:0000256" key="5">
    <source>
        <dbReference type="SAM" id="MobiDB-lite"/>
    </source>
</evidence>
<sequence>MAFPATSSLRSLRSVATTASRSYATIQPYSPPSRDYAPPRRNPRPDSPQFFTGRPQFHEALATLSSTVTQTTSVLRKAHIYPLPDGLPTITPPRASWVSPEELSSIFQTKLKTSTLRQVMDLLSELHNLRHISDLSGYPDLAGKIDKELARYERLSEEAKSGEEKESRKKKTVDEFGRAYGMGRKKTSSARVWAIPTPSALPILESTSSSSAPSEAAPSLNIPKSEILINHQPLHTYFPRLADREAVLRPLRLTGLLGAYNVFAFSRGGGVSGQAGAVALGLARALSVLKQDAVDVLRADGALMRDPRMVERKKTGRAKARKGVSRFSCCCGGTDQSFLVHLGQALRWLVEVCICMMWYSSQCQ</sequence>
<protein>
    <recommendedName>
        <fullName evidence="8">Ribosomal protein S9</fullName>
    </recommendedName>
</protein>
<keyword evidence="7" id="KW-1185">Reference proteome</keyword>
<dbReference type="GO" id="GO:0003735">
    <property type="term" value="F:structural constituent of ribosome"/>
    <property type="evidence" value="ECO:0007669"/>
    <property type="project" value="InterPro"/>
</dbReference>
<evidence type="ECO:0000313" key="7">
    <source>
        <dbReference type="Proteomes" id="UP000094065"/>
    </source>
</evidence>
<evidence type="ECO:0000256" key="1">
    <source>
        <dbReference type="ARBA" id="ARBA00005251"/>
    </source>
</evidence>
<accession>A0A1E3I496</accession>
<organism evidence="6 7">
    <name type="scientific">Cryptococcus amylolentus CBS 6039</name>
    <dbReference type="NCBI Taxonomy" id="1295533"/>
    <lineage>
        <taxon>Eukaryota</taxon>
        <taxon>Fungi</taxon>
        <taxon>Dikarya</taxon>
        <taxon>Basidiomycota</taxon>
        <taxon>Agaricomycotina</taxon>
        <taxon>Tremellomycetes</taxon>
        <taxon>Tremellales</taxon>
        <taxon>Cryptococcaceae</taxon>
        <taxon>Cryptococcus</taxon>
    </lineage>
</organism>